<evidence type="ECO:0000313" key="7">
    <source>
        <dbReference type="EMBL" id="GIP17268.1"/>
    </source>
</evidence>
<dbReference type="CDD" id="cd17536">
    <property type="entry name" value="REC_YesN-like"/>
    <property type="match status" value="1"/>
</dbReference>
<evidence type="ECO:0008006" key="9">
    <source>
        <dbReference type="Google" id="ProtNLM"/>
    </source>
</evidence>
<dbReference type="GO" id="GO:0043565">
    <property type="term" value="F:sequence-specific DNA binding"/>
    <property type="evidence" value="ECO:0007669"/>
    <property type="project" value="InterPro"/>
</dbReference>
<evidence type="ECO:0000259" key="5">
    <source>
        <dbReference type="PROSITE" id="PS01124"/>
    </source>
</evidence>
<sequence length="548" mass="63444">MFRLLVVDDEEIITEALYEVLNQSMGDELEIYKAFSAKEALNWLSRTRIDIVLTDIRMPGMSGIELMQEIHAYWPRCRIVFLTGYSEFDYAYQAIQKPNVKYLLKTEGYAKVIQTIQEVINEINYDHHINSLLKQSEQHKDALMLVAQGDYFRHCVLSDIGISEITTGSSMAQDFERLNIKLEASAPVVLVLAHLSYAIGTTFSDISERIASVKQIWSSFLSGPINSVAIVDKQGDLLWFLQSSGDADEKISSHMLRYVEGMLELIQQTCYKSLEIAVSFTMSGEQCSWSQVVRQYERLRQLQKMNMNDGIPIIQIDYPEQASASYQEVYRIAPKAEIMSAHLDAGRAEHFFSCFSELEDYILNKNEHVHRSVEAYYAIALMLLSYMNRNQLHEQIREYNKLMRLDEHSSMKEAFHYLRALSEQIFASSLLNERDRASIIIEKICKYIQEHLSEDLSLVRLAELHYFNPSYLSRFFKQERGVKLSEYIDDCRMKKAKELLCSAELKVRDVALQVGYEAAHSFTRFFKKSTGMTPQEYRDSLIENEAIR</sequence>
<comment type="caution">
    <text evidence="7">The sequence shown here is derived from an EMBL/GenBank/DDBJ whole genome shotgun (WGS) entry which is preliminary data.</text>
</comment>
<dbReference type="PROSITE" id="PS50110">
    <property type="entry name" value="RESPONSE_REGULATORY"/>
    <property type="match status" value="1"/>
</dbReference>
<dbReference type="GO" id="GO:0003700">
    <property type="term" value="F:DNA-binding transcription factor activity"/>
    <property type="evidence" value="ECO:0007669"/>
    <property type="project" value="InterPro"/>
</dbReference>
<dbReference type="Gene3D" id="3.40.50.2300">
    <property type="match status" value="1"/>
</dbReference>
<dbReference type="SMART" id="SM00448">
    <property type="entry name" value="REC"/>
    <property type="match status" value="1"/>
</dbReference>
<keyword evidence="1" id="KW-0805">Transcription regulation</keyword>
<dbReference type="Pfam" id="PF00072">
    <property type="entry name" value="Response_reg"/>
    <property type="match status" value="1"/>
</dbReference>
<keyword evidence="8" id="KW-1185">Reference proteome</keyword>
<dbReference type="PRINTS" id="PR00032">
    <property type="entry name" value="HTHARAC"/>
</dbReference>
<dbReference type="InterPro" id="IPR020449">
    <property type="entry name" value="Tscrpt_reg_AraC-type_HTH"/>
</dbReference>
<keyword evidence="2" id="KW-0238">DNA-binding</keyword>
<dbReference type="Gene3D" id="1.10.10.60">
    <property type="entry name" value="Homeodomain-like"/>
    <property type="match status" value="2"/>
</dbReference>
<dbReference type="SUPFAM" id="SSF52172">
    <property type="entry name" value="CheY-like"/>
    <property type="match status" value="1"/>
</dbReference>
<organism evidence="7 8">
    <name type="scientific">Paenibacillus montaniterrae</name>
    <dbReference type="NCBI Taxonomy" id="429341"/>
    <lineage>
        <taxon>Bacteria</taxon>
        <taxon>Bacillati</taxon>
        <taxon>Bacillota</taxon>
        <taxon>Bacilli</taxon>
        <taxon>Bacillales</taxon>
        <taxon>Paenibacillaceae</taxon>
        <taxon>Paenibacillus</taxon>
    </lineage>
</organism>
<feature type="domain" description="HTH araC/xylS-type" evidence="5">
    <location>
        <begin position="442"/>
        <end position="540"/>
    </location>
</feature>
<feature type="modified residue" description="4-aspartylphosphate" evidence="4">
    <location>
        <position position="55"/>
    </location>
</feature>
<dbReference type="SMART" id="SM00342">
    <property type="entry name" value="HTH_ARAC"/>
    <property type="match status" value="1"/>
</dbReference>
<dbReference type="InterPro" id="IPR011006">
    <property type="entry name" value="CheY-like_superfamily"/>
</dbReference>
<evidence type="ECO:0000256" key="3">
    <source>
        <dbReference type="ARBA" id="ARBA00023163"/>
    </source>
</evidence>
<evidence type="ECO:0000256" key="4">
    <source>
        <dbReference type="PROSITE-ProRule" id="PRU00169"/>
    </source>
</evidence>
<evidence type="ECO:0000313" key="8">
    <source>
        <dbReference type="Proteomes" id="UP000683139"/>
    </source>
</evidence>
<dbReference type="PANTHER" id="PTHR43280">
    <property type="entry name" value="ARAC-FAMILY TRANSCRIPTIONAL REGULATOR"/>
    <property type="match status" value="1"/>
</dbReference>
<dbReference type="InterPro" id="IPR009057">
    <property type="entry name" value="Homeodomain-like_sf"/>
</dbReference>
<protein>
    <recommendedName>
        <fullName evidence="9">DNA-binding response regulator</fullName>
    </recommendedName>
</protein>
<dbReference type="PANTHER" id="PTHR43280:SF28">
    <property type="entry name" value="HTH-TYPE TRANSCRIPTIONAL ACTIVATOR RHAS"/>
    <property type="match status" value="1"/>
</dbReference>
<name>A0A919YUV8_9BACL</name>
<dbReference type="RefSeq" id="WP_213516423.1">
    <property type="nucleotide sequence ID" value="NZ_BOSE01000005.1"/>
</dbReference>
<dbReference type="InterPro" id="IPR001789">
    <property type="entry name" value="Sig_transdc_resp-reg_receiver"/>
</dbReference>
<gene>
    <name evidence="7" type="ORF">J40TS1_29100</name>
</gene>
<dbReference type="EMBL" id="BOSE01000005">
    <property type="protein sequence ID" value="GIP17268.1"/>
    <property type="molecule type" value="Genomic_DNA"/>
</dbReference>
<dbReference type="GO" id="GO:0000160">
    <property type="term" value="P:phosphorelay signal transduction system"/>
    <property type="evidence" value="ECO:0007669"/>
    <property type="project" value="InterPro"/>
</dbReference>
<feature type="domain" description="Response regulatory" evidence="6">
    <location>
        <begin position="3"/>
        <end position="120"/>
    </location>
</feature>
<dbReference type="PROSITE" id="PS01124">
    <property type="entry name" value="HTH_ARAC_FAMILY_2"/>
    <property type="match status" value="1"/>
</dbReference>
<dbReference type="InterPro" id="IPR018060">
    <property type="entry name" value="HTH_AraC"/>
</dbReference>
<dbReference type="AlphaFoldDB" id="A0A919YUV8"/>
<dbReference type="Proteomes" id="UP000683139">
    <property type="component" value="Unassembled WGS sequence"/>
</dbReference>
<evidence type="ECO:0000259" key="6">
    <source>
        <dbReference type="PROSITE" id="PS50110"/>
    </source>
</evidence>
<evidence type="ECO:0000256" key="1">
    <source>
        <dbReference type="ARBA" id="ARBA00023015"/>
    </source>
</evidence>
<dbReference type="InterPro" id="IPR018062">
    <property type="entry name" value="HTH_AraC-typ_CS"/>
</dbReference>
<dbReference type="SUPFAM" id="SSF46689">
    <property type="entry name" value="Homeodomain-like"/>
    <property type="match status" value="2"/>
</dbReference>
<accession>A0A919YUV8</accession>
<keyword evidence="4" id="KW-0597">Phosphoprotein</keyword>
<dbReference type="Pfam" id="PF12833">
    <property type="entry name" value="HTH_18"/>
    <property type="match status" value="1"/>
</dbReference>
<evidence type="ECO:0000256" key="2">
    <source>
        <dbReference type="ARBA" id="ARBA00023125"/>
    </source>
</evidence>
<proteinExistence type="predicted"/>
<reference evidence="7" key="1">
    <citation type="submission" date="2021-03" db="EMBL/GenBank/DDBJ databases">
        <title>Antimicrobial resistance genes in bacteria isolated from Japanese honey, and their potential for conferring macrolide and lincosamide resistance in the American foulbrood pathogen Paenibacillus larvae.</title>
        <authorList>
            <person name="Okamoto M."/>
            <person name="Kumagai M."/>
            <person name="Kanamori H."/>
            <person name="Takamatsu D."/>
        </authorList>
    </citation>
    <scope>NUCLEOTIDE SEQUENCE</scope>
    <source>
        <strain evidence="7">J40TS1</strain>
    </source>
</reference>
<dbReference type="PROSITE" id="PS00041">
    <property type="entry name" value="HTH_ARAC_FAMILY_1"/>
    <property type="match status" value="1"/>
</dbReference>
<keyword evidence="3" id="KW-0804">Transcription</keyword>